<comment type="caution">
    <text evidence="2">The sequence shown here is derived from an EMBL/GenBank/DDBJ whole genome shotgun (WGS) entry which is preliminary data.</text>
</comment>
<protein>
    <recommendedName>
        <fullName evidence="1">AB hydrolase-1 domain-containing protein</fullName>
    </recommendedName>
</protein>
<dbReference type="RefSeq" id="WP_073599445.1">
    <property type="nucleotide sequence ID" value="NZ_MRCB01000009.1"/>
</dbReference>
<name>A0A1U7HJ37_9CYAN</name>
<evidence type="ECO:0000259" key="1">
    <source>
        <dbReference type="Pfam" id="PF00561"/>
    </source>
</evidence>
<sequence length="249" mass="28912">MSVQPDALWINISPSLLRFDRFLIRHLSHQVSIAQWEYFQNPDEPSSLDIALVLLHDYLKSCQRPIHLIGHSTSGLLGLLYTRQYPERVKSLTLLAVGVNPAINWQAHYYVMYQLLPCTRNMILAKLVQNLFGHQERNCTQNLIKLLEQDLNFSPSPHSLYQQATISPGGVSVPLMVCGSQDDLIVDSMALKGWKAWMKEGDRIWECPHGYHFFHYYYPQLVARQILKFWHLAVCNEDSTHHEEINRIF</sequence>
<dbReference type="Pfam" id="PF00561">
    <property type="entry name" value="Abhydrolase_1"/>
    <property type="match status" value="1"/>
</dbReference>
<gene>
    <name evidence="2" type="ORF">NIES593_10015</name>
</gene>
<accession>A0A1U7HJ37</accession>
<dbReference type="STRING" id="1921803.NIES593_10015"/>
<reference evidence="2 3" key="1">
    <citation type="submission" date="2016-11" db="EMBL/GenBank/DDBJ databases">
        <title>Draft Genome Sequences of Nine Cyanobacterial Strains from Diverse Habitats.</title>
        <authorList>
            <person name="Zhu T."/>
            <person name="Hou S."/>
            <person name="Lu X."/>
            <person name="Hess W.R."/>
        </authorList>
    </citation>
    <scope>NUCLEOTIDE SEQUENCE [LARGE SCALE GENOMIC DNA]</scope>
    <source>
        <strain evidence="2 3">NIES-593</strain>
    </source>
</reference>
<proteinExistence type="predicted"/>
<dbReference type="EMBL" id="MRCB01000009">
    <property type="protein sequence ID" value="OKH23548.1"/>
    <property type="molecule type" value="Genomic_DNA"/>
</dbReference>
<dbReference type="Gene3D" id="3.40.50.1820">
    <property type="entry name" value="alpha/beta hydrolase"/>
    <property type="match status" value="1"/>
</dbReference>
<evidence type="ECO:0000313" key="3">
    <source>
        <dbReference type="Proteomes" id="UP000186868"/>
    </source>
</evidence>
<dbReference type="SUPFAM" id="SSF53474">
    <property type="entry name" value="alpha/beta-Hydrolases"/>
    <property type="match status" value="1"/>
</dbReference>
<organism evidence="2 3">
    <name type="scientific">Hydrococcus rivularis NIES-593</name>
    <dbReference type="NCBI Taxonomy" id="1921803"/>
    <lineage>
        <taxon>Bacteria</taxon>
        <taxon>Bacillati</taxon>
        <taxon>Cyanobacteriota</taxon>
        <taxon>Cyanophyceae</taxon>
        <taxon>Pleurocapsales</taxon>
        <taxon>Hydrococcaceae</taxon>
        <taxon>Hydrococcus</taxon>
    </lineage>
</organism>
<evidence type="ECO:0000313" key="2">
    <source>
        <dbReference type="EMBL" id="OKH23548.1"/>
    </source>
</evidence>
<dbReference type="AlphaFoldDB" id="A0A1U7HJ37"/>
<feature type="domain" description="AB hydrolase-1" evidence="1">
    <location>
        <begin position="63"/>
        <end position="134"/>
    </location>
</feature>
<keyword evidence="3" id="KW-1185">Reference proteome</keyword>
<dbReference type="InterPro" id="IPR029058">
    <property type="entry name" value="AB_hydrolase_fold"/>
</dbReference>
<dbReference type="InterPro" id="IPR000073">
    <property type="entry name" value="AB_hydrolase_1"/>
</dbReference>
<dbReference type="Proteomes" id="UP000186868">
    <property type="component" value="Unassembled WGS sequence"/>
</dbReference>
<dbReference type="OrthoDB" id="464067at2"/>